<evidence type="ECO:0000313" key="1">
    <source>
        <dbReference type="EMBL" id="KFB50047.1"/>
    </source>
</evidence>
<accession>A0A084WIK3</accession>
<evidence type="ECO:0000313" key="3">
    <source>
        <dbReference type="Proteomes" id="UP000030765"/>
    </source>
</evidence>
<sequence length="56" mass="6046">MHSTPGGFLCAAPGFKVLPLTTQDILPGSFDPKTAPHTQLRHPHWNVVGRTGVKDL</sequence>
<dbReference type="VEuPathDB" id="VectorBase:ASIC018095"/>
<gene>
    <name evidence="1" type="ORF">ZHAS_00018095</name>
</gene>
<dbReference type="EMBL" id="ATLV01023935">
    <property type="status" value="NOT_ANNOTATED_CDS"/>
    <property type="molecule type" value="Genomic_DNA"/>
</dbReference>
<dbReference type="EnsemblMetazoa" id="ASIC018095-RA">
    <property type="protein sequence ID" value="ASIC018095-PA"/>
    <property type="gene ID" value="ASIC018095"/>
</dbReference>
<dbReference type="EMBL" id="KE525347">
    <property type="protein sequence ID" value="KFB50047.1"/>
    <property type="molecule type" value="Genomic_DNA"/>
</dbReference>
<keyword evidence="3" id="KW-1185">Reference proteome</keyword>
<dbReference type="Proteomes" id="UP000030765">
    <property type="component" value="Unassembled WGS sequence"/>
</dbReference>
<evidence type="ECO:0000313" key="2">
    <source>
        <dbReference type="EnsemblMetazoa" id="ASIC018095-PA"/>
    </source>
</evidence>
<reference evidence="1 3" key="1">
    <citation type="journal article" date="2014" name="BMC Genomics">
        <title>Genome sequence of Anopheles sinensis provides insight into genetics basis of mosquito competence for malaria parasites.</title>
        <authorList>
            <person name="Zhou D."/>
            <person name="Zhang D."/>
            <person name="Ding G."/>
            <person name="Shi L."/>
            <person name="Hou Q."/>
            <person name="Ye Y."/>
            <person name="Xu Y."/>
            <person name="Zhou H."/>
            <person name="Xiong C."/>
            <person name="Li S."/>
            <person name="Yu J."/>
            <person name="Hong S."/>
            <person name="Yu X."/>
            <person name="Zou P."/>
            <person name="Chen C."/>
            <person name="Chang X."/>
            <person name="Wang W."/>
            <person name="Lv Y."/>
            <person name="Sun Y."/>
            <person name="Ma L."/>
            <person name="Shen B."/>
            <person name="Zhu C."/>
        </authorList>
    </citation>
    <scope>NUCLEOTIDE SEQUENCE [LARGE SCALE GENOMIC DNA]</scope>
</reference>
<reference evidence="2" key="2">
    <citation type="submission" date="2020-05" db="UniProtKB">
        <authorList>
            <consortium name="EnsemblMetazoa"/>
        </authorList>
    </citation>
    <scope>IDENTIFICATION</scope>
</reference>
<protein>
    <submittedName>
        <fullName evidence="1 2">Uncharacterized protein</fullName>
    </submittedName>
</protein>
<name>A0A084WIK3_ANOSI</name>
<organism evidence="1">
    <name type="scientific">Anopheles sinensis</name>
    <name type="common">Mosquito</name>
    <dbReference type="NCBI Taxonomy" id="74873"/>
    <lineage>
        <taxon>Eukaryota</taxon>
        <taxon>Metazoa</taxon>
        <taxon>Ecdysozoa</taxon>
        <taxon>Arthropoda</taxon>
        <taxon>Hexapoda</taxon>
        <taxon>Insecta</taxon>
        <taxon>Pterygota</taxon>
        <taxon>Neoptera</taxon>
        <taxon>Endopterygota</taxon>
        <taxon>Diptera</taxon>
        <taxon>Nematocera</taxon>
        <taxon>Culicoidea</taxon>
        <taxon>Culicidae</taxon>
        <taxon>Anophelinae</taxon>
        <taxon>Anopheles</taxon>
    </lineage>
</organism>
<dbReference type="AlphaFoldDB" id="A0A084WIK3"/>
<proteinExistence type="predicted"/>